<gene>
    <name evidence="1" type="ORF">E7215_03565</name>
</gene>
<dbReference type="AlphaFoldDB" id="A0A927W6G4"/>
<comment type="caution">
    <text evidence="1">The sequence shown here is derived from an EMBL/GenBank/DDBJ whole genome shotgun (WGS) entry which is preliminary data.</text>
</comment>
<name>A0A927W6G4_9CLOT</name>
<sequence>MLNNNEFFYYDENNEQDFSTEMFAQDFRYGQPDGVDFEQESFRGKGGKWGHDCKPSHHRPCPPCPPCPKPYPPCPPCPPCPKPCPPCHQYPNYNQCSSGDDWWIILILLFCICPFGGWF</sequence>
<proteinExistence type="predicted"/>
<protein>
    <submittedName>
        <fullName evidence="1">Uncharacterized protein</fullName>
    </submittedName>
</protein>
<reference evidence="1" key="1">
    <citation type="submission" date="2019-04" db="EMBL/GenBank/DDBJ databases">
        <title>Evolution of Biomass-Degrading Anaerobic Consortia Revealed by Metagenomics.</title>
        <authorList>
            <person name="Peng X."/>
        </authorList>
    </citation>
    <scope>NUCLEOTIDE SEQUENCE</scope>
    <source>
        <strain evidence="1">SIG254</strain>
    </source>
</reference>
<evidence type="ECO:0000313" key="1">
    <source>
        <dbReference type="EMBL" id="MBE6059239.1"/>
    </source>
</evidence>
<evidence type="ECO:0000313" key="2">
    <source>
        <dbReference type="Proteomes" id="UP000768462"/>
    </source>
</evidence>
<dbReference type="EMBL" id="SVCM01000042">
    <property type="protein sequence ID" value="MBE6059239.1"/>
    <property type="molecule type" value="Genomic_DNA"/>
</dbReference>
<accession>A0A927W6G4</accession>
<dbReference type="Proteomes" id="UP000768462">
    <property type="component" value="Unassembled WGS sequence"/>
</dbReference>
<organism evidence="1 2">
    <name type="scientific">Clostridium sulfidigenes</name>
    <dbReference type="NCBI Taxonomy" id="318464"/>
    <lineage>
        <taxon>Bacteria</taxon>
        <taxon>Bacillati</taxon>
        <taxon>Bacillota</taxon>
        <taxon>Clostridia</taxon>
        <taxon>Eubacteriales</taxon>
        <taxon>Clostridiaceae</taxon>
        <taxon>Clostridium</taxon>
    </lineage>
</organism>